<dbReference type="Proteomes" id="UP001359485">
    <property type="component" value="Unassembled WGS sequence"/>
</dbReference>
<evidence type="ECO:0000313" key="2">
    <source>
        <dbReference type="Proteomes" id="UP001359485"/>
    </source>
</evidence>
<evidence type="ECO:0000313" key="1">
    <source>
        <dbReference type="EMBL" id="KAK6622314.1"/>
    </source>
</evidence>
<comment type="caution">
    <text evidence="1">The sequence shown here is derived from an EMBL/GenBank/DDBJ whole genome shotgun (WGS) entry which is preliminary data.</text>
</comment>
<reference evidence="1 2" key="1">
    <citation type="submission" date="2023-09" db="EMBL/GenBank/DDBJ databases">
        <title>Genomes of two closely related lineages of the louse Polyplax serrata with different host specificities.</title>
        <authorList>
            <person name="Martinu J."/>
            <person name="Tarabai H."/>
            <person name="Stefka J."/>
            <person name="Hypsa V."/>
        </authorList>
    </citation>
    <scope>NUCLEOTIDE SEQUENCE [LARGE SCALE GENOMIC DNA]</scope>
    <source>
        <strain evidence="1">98ZLc_SE</strain>
    </source>
</reference>
<sequence>MIWEWDREGSAPCYGCPFPVYALYYPAQPIFDTGFYATPPPLAPITPPKQWCLTFPNS</sequence>
<accession>A0ABR1ANI4</accession>
<name>A0ABR1ANI4_POLSC</name>
<dbReference type="EMBL" id="JAWJWF010000047">
    <property type="protein sequence ID" value="KAK6622314.1"/>
    <property type="molecule type" value="Genomic_DNA"/>
</dbReference>
<protein>
    <submittedName>
        <fullName evidence="1">Uncharacterized protein</fullName>
    </submittedName>
</protein>
<proteinExistence type="predicted"/>
<keyword evidence="2" id="KW-1185">Reference proteome</keyword>
<organism evidence="1 2">
    <name type="scientific">Polyplax serrata</name>
    <name type="common">Common mouse louse</name>
    <dbReference type="NCBI Taxonomy" id="468196"/>
    <lineage>
        <taxon>Eukaryota</taxon>
        <taxon>Metazoa</taxon>
        <taxon>Ecdysozoa</taxon>
        <taxon>Arthropoda</taxon>
        <taxon>Hexapoda</taxon>
        <taxon>Insecta</taxon>
        <taxon>Pterygota</taxon>
        <taxon>Neoptera</taxon>
        <taxon>Paraneoptera</taxon>
        <taxon>Psocodea</taxon>
        <taxon>Troctomorpha</taxon>
        <taxon>Phthiraptera</taxon>
        <taxon>Anoplura</taxon>
        <taxon>Polyplacidae</taxon>
        <taxon>Polyplax</taxon>
    </lineage>
</organism>
<gene>
    <name evidence="1" type="ORF">RUM44_002125</name>
</gene>